<feature type="transmembrane region" description="Helical" evidence="6">
    <location>
        <begin position="310"/>
        <end position="331"/>
    </location>
</feature>
<name>A0ABT1RK29_9FIRM</name>
<comment type="subcellular location">
    <subcellularLocation>
        <location evidence="1">Cell membrane</location>
        <topology evidence="1">Multi-pass membrane protein</topology>
    </subcellularLocation>
</comment>
<feature type="transmembrane region" description="Helical" evidence="6">
    <location>
        <begin position="265"/>
        <end position="298"/>
    </location>
</feature>
<feature type="domain" description="Na+/H+ antiporter NhaC-like C-terminal" evidence="7">
    <location>
        <begin position="158"/>
        <end position="459"/>
    </location>
</feature>
<feature type="transmembrane region" description="Helical" evidence="6">
    <location>
        <begin position="196"/>
        <end position="215"/>
    </location>
</feature>
<dbReference type="PANTHER" id="PTHR43478:SF1">
    <property type="entry name" value="NA+_H+ ANTIPORTER NHAC-LIKE C-TERMINAL DOMAIN-CONTAINING PROTEIN"/>
    <property type="match status" value="1"/>
</dbReference>
<evidence type="ECO:0000256" key="5">
    <source>
        <dbReference type="ARBA" id="ARBA00023136"/>
    </source>
</evidence>
<dbReference type="Pfam" id="PF03553">
    <property type="entry name" value="Na_H_antiporter"/>
    <property type="match status" value="1"/>
</dbReference>
<proteinExistence type="predicted"/>
<evidence type="ECO:0000256" key="2">
    <source>
        <dbReference type="ARBA" id="ARBA00022475"/>
    </source>
</evidence>
<keyword evidence="4 6" id="KW-1133">Transmembrane helix</keyword>
<dbReference type="PANTHER" id="PTHR43478">
    <property type="entry name" value="NA+/H+ ANTIPORTER-RELATED"/>
    <property type="match status" value="1"/>
</dbReference>
<organism evidence="8 9">
    <name type="scientific">Anaerovorax odorimutans</name>
    <dbReference type="NCBI Taxonomy" id="109327"/>
    <lineage>
        <taxon>Bacteria</taxon>
        <taxon>Bacillati</taxon>
        <taxon>Bacillota</taxon>
        <taxon>Clostridia</taxon>
        <taxon>Peptostreptococcales</taxon>
        <taxon>Anaerovoracaceae</taxon>
        <taxon>Anaerovorax</taxon>
    </lineage>
</organism>
<evidence type="ECO:0000256" key="4">
    <source>
        <dbReference type="ARBA" id="ARBA00022989"/>
    </source>
</evidence>
<keyword evidence="5 6" id="KW-0472">Membrane</keyword>
<feature type="transmembrane region" description="Helical" evidence="6">
    <location>
        <begin position="12"/>
        <end position="28"/>
    </location>
</feature>
<reference evidence="8 9" key="1">
    <citation type="submission" date="2022-06" db="EMBL/GenBank/DDBJ databases">
        <title>Isolation of gut microbiota from human fecal samples.</title>
        <authorList>
            <person name="Pamer E.G."/>
            <person name="Barat B."/>
            <person name="Waligurski E."/>
            <person name="Medina S."/>
            <person name="Paddock L."/>
            <person name="Mostad J."/>
        </authorList>
    </citation>
    <scope>NUCLEOTIDE SEQUENCE [LARGE SCALE GENOMIC DNA]</scope>
    <source>
        <strain evidence="8 9">SL.3.17</strain>
    </source>
</reference>
<evidence type="ECO:0000256" key="1">
    <source>
        <dbReference type="ARBA" id="ARBA00004651"/>
    </source>
</evidence>
<evidence type="ECO:0000256" key="3">
    <source>
        <dbReference type="ARBA" id="ARBA00022692"/>
    </source>
</evidence>
<evidence type="ECO:0000259" key="7">
    <source>
        <dbReference type="Pfam" id="PF03553"/>
    </source>
</evidence>
<feature type="transmembrane region" description="Helical" evidence="6">
    <location>
        <begin position="146"/>
        <end position="175"/>
    </location>
</feature>
<keyword evidence="9" id="KW-1185">Reference proteome</keyword>
<evidence type="ECO:0000313" key="9">
    <source>
        <dbReference type="Proteomes" id="UP001524502"/>
    </source>
</evidence>
<feature type="transmembrane region" description="Helical" evidence="6">
    <location>
        <begin position="106"/>
        <end position="126"/>
    </location>
</feature>
<protein>
    <submittedName>
        <fullName evidence="8">Sodium:proton antiporter</fullName>
    </submittedName>
</protein>
<dbReference type="Proteomes" id="UP001524502">
    <property type="component" value="Unassembled WGS sequence"/>
</dbReference>
<gene>
    <name evidence="8" type="ORF">NE619_02305</name>
</gene>
<comment type="caution">
    <text evidence="8">The sequence shown here is derived from an EMBL/GenBank/DDBJ whole genome shotgun (WGS) entry which is preliminary data.</text>
</comment>
<feature type="transmembrane region" description="Helical" evidence="6">
    <location>
        <begin position="440"/>
        <end position="460"/>
    </location>
</feature>
<evidence type="ECO:0000313" key="8">
    <source>
        <dbReference type="EMBL" id="MCQ4635548.1"/>
    </source>
</evidence>
<evidence type="ECO:0000256" key="6">
    <source>
        <dbReference type="SAM" id="Phobius"/>
    </source>
</evidence>
<accession>A0ABT1RK29</accession>
<dbReference type="InterPro" id="IPR018461">
    <property type="entry name" value="Na/H_Antiport_NhaC-like_C"/>
</dbReference>
<feature type="transmembrane region" description="Helical" evidence="6">
    <location>
        <begin position="351"/>
        <end position="371"/>
    </location>
</feature>
<keyword evidence="2" id="KW-1003">Cell membrane</keyword>
<dbReference type="EMBL" id="JANFXK010000002">
    <property type="protein sequence ID" value="MCQ4635548.1"/>
    <property type="molecule type" value="Genomic_DNA"/>
</dbReference>
<keyword evidence="3 6" id="KW-0812">Transmembrane</keyword>
<feature type="transmembrane region" description="Helical" evidence="6">
    <location>
        <begin position="35"/>
        <end position="55"/>
    </location>
</feature>
<sequence length="461" mass="49652">MNDLEQAVDYGLLTLVPPLVVIVMALLTKRTIEPLIIGGVLAFVVSKGIGFIPAYLEALYFTISDNASMLVTMGLFGSLVMLFEKSKGTFGFSKIVERLANKPEKSLMTTFFLGIIVFMDDALNIMTLTSAMRGVCDRQKIPREMFAYVTASTGAPVCVLLPLSTWAIFFAGIFSDQKELQQYGDGMSIYIHSMPFIFYAITALIVVPLAIYGVVPKLGTMKKAYQRVADGGNVYSKQSEKFNLSERVLSQEELEEQDGKIMNFLIPMLVLIGVAVVTSEVLYGLIAAILVALVMYLPSKTLTFTEFGDAFVNGFASMTPMLFIIACALTMKTALDEIGLPAYVINAVLPYMSAGLFPAIAFIVVAGLAFVTGSNWGIPAITVPILVPLAAAIGTNELLVLGAILSGGTFGSHACFYSDCTALTSQACKMENLDHALSQLPYAAISAAMAIILFIAFGFLL</sequence>